<reference evidence="8" key="1">
    <citation type="submission" date="2025-05" db="UniProtKB">
        <authorList>
            <consortium name="RefSeq"/>
        </authorList>
    </citation>
    <scope>NUCLEOTIDE SEQUENCE [LARGE SCALE GENOMIC DNA]</scope>
    <source>
        <strain evidence="8">14028-0561.14</strain>
    </source>
</reference>
<dbReference type="SUPFAM" id="SSF90257">
    <property type="entry name" value="Myosin rod fragments"/>
    <property type="match status" value="1"/>
</dbReference>
<feature type="coiled-coil region" evidence="5">
    <location>
        <begin position="929"/>
        <end position="1181"/>
    </location>
</feature>
<evidence type="ECO:0000256" key="3">
    <source>
        <dbReference type="ARBA" id="ARBA00022553"/>
    </source>
</evidence>
<feature type="coiled-coil region" evidence="5">
    <location>
        <begin position="428"/>
        <end position="459"/>
    </location>
</feature>
<feature type="coiled-coil region" evidence="5">
    <location>
        <begin position="1416"/>
        <end position="1529"/>
    </location>
</feature>
<feature type="region of interest" description="Disordered" evidence="6">
    <location>
        <begin position="180"/>
        <end position="200"/>
    </location>
</feature>
<reference evidence="9" key="2">
    <citation type="submission" date="2025-08" db="UniProtKB">
        <authorList>
            <consortium name="RefSeq"/>
        </authorList>
    </citation>
    <scope>IDENTIFICATION</scope>
    <source>
        <strain evidence="9">14028-0561.14</strain>
        <tissue evidence="9">Whole fly</tissue>
    </source>
</reference>
<proteinExistence type="predicted"/>
<keyword evidence="7" id="KW-0812">Transmembrane</keyword>
<dbReference type="InterPro" id="IPR051841">
    <property type="entry name" value="MT-Golgi_org_protein"/>
</dbReference>
<evidence type="ECO:0000313" key="9">
    <source>
        <dbReference type="RefSeq" id="XP_017027403.1"/>
    </source>
</evidence>
<feature type="coiled-coil region" evidence="5">
    <location>
        <begin position="842"/>
        <end position="869"/>
    </location>
</feature>
<evidence type="ECO:0000313" key="8">
    <source>
        <dbReference type="Proteomes" id="UP001652661"/>
    </source>
</evidence>
<evidence type="ECO:0000256" key="4">
    <source>
        <dbReference type="ARBA" id="ARBA00023054"/>
    </source>
</evidence>
<gene>
    <name evidence="9" type="primary">mud</name>
</gene>
<feature type="compositionally biased region" description="Basic residues" evidence="6">
    <location>
        <begin position="1665"/>
        <end position="1676"/>
    </location>
</feature>
<feature type="transmembrane region" description="Helical" evidence="7">
    <location>
        <begin position="1989"/>
        <end position="2010"/>
    </location>
</feature>
<evidence type="ECO:0000256" key="2">
    <source>
        <dbReference type="ARBA" id="ARBA00022490"/>
    </source>
</evidence>
<feature type="compositionally biased region" description="Low complexity" evidence="6">
    <location>
        <begin position="180"/>
        <end position="195"/>
    </location>
</feature>
<feature type="compositionally biased region" description="Basic and acidic residues" evidence="6">
    <location>
        <begin position="1696"/>
        <end position="1706"/>
    </location>
</feature>
<feature type="coiled-coil region" evidence="5">
    <location>
        <begin position="1365"/>
        <end position="1392"/>
    </location>
</feature>
<accession>A0A6P4IYK9</accession>
<keyword evidence="8" id="KW-1185">Reference proteome</keyword>
<name>A0A6P4IYK9_DROKI</name>
<keyword evidence="7" id="KW-1133">Transmembrane helix</keyword>
<keyword evidence="4 5" id="KW-0175">Coiled coil</keyword>
<keyword evidence="2" id="KW-0963">Cytoplasm</keyword>
<protein>
    <submittedName>
        <fullName evidence="9">Early endosome antigen 1 isoform X1</fullName>
    </submittedName>
</protein>
<dbReference type="Proteomes" id="UP001652661">
    <property type="component" value="Chromosome 2R"/>
</dbReference>
<feature type="coiled-coil region" evidence="5">
    <location>
        <begin position="229"/>
        <end position="284"/>
    </location>
</feature>
<evidence type="ECO:0000256" key="1">
    <source>
        <dbReference type="ARBA" id="ARBA00004496"/>
    </source>
</evidence>
<feature type="coiled-coil region" evidence="5">
    <location>
        <begin position="1207"/>
        <end position="1339"/>
    </location>
</feature>
<evidence type="ECO:0000256" key="7">
    <source>
        <dbReference type="SAM" id="Phobius"/>
    </source>
</evidence>
<keyword evidence="3" id="KW-0597">Phosphoprotein</keyword>
<evidence type="ECO:0000256" key="5">
    <source>
        <dbReference type="SAM" id="Coils"/>
    </source>
</evidence>
<feature type="coiled-coil region" evidence="5">
    <location>
        <begin position="510"/>
        <end position="643"/>
    </location>
</feature>
<organism evidence="8 9">
    <name type="scientific">Drosophila kikkawai</name>
    <name type="common">Fruit fly</name>
    <dbReference type="NCBI Taxonomy" id="30033"/>
    <lineage>
        <taxon>Eukaryota</taxon>
        <taxon>Metazoa</taxon>
        <taxon>Ecdysozoa</taxon>
        <taxon>Arthropoda</taxon>
        <taxon>Hexapoda</taxon>
        <taxon>Insecta</taxon>
        <taxon>Pterygota</taxon>
        <taxon>Neoptera</taxon>
        <taxon>Endopterygota</taxon>
        <taxon>Diptera</taxon>
        <taxon>Brachycera</taxon>
        <taxon>Muscomorpha</taxon>
        <taxon>Ephydroidea</taxon>
        <taxon>Drosophilidae</taxon>
        <taxon>Drosophila</taxon>
        <taxon>Sophophora</taxon>
    </lineage>
</organism>
<dbReference type="RefSeq" id="XP_017027403.1">
    <property type="nucleotide sequence ID" value="XM_017171914.3"/>
</dbReference>
<feature type="coiled-coil region" evidence="5">
    <location>
        <begin position="312"/>
        <end position="395"/>
    </location>
</feature>
<feature type="region of interest" description="Disordered" evidence="6">
    <location>
        <begin position="1638"/>
        <end position="1713"/>
    </location>
</feature>
<feature type="coiled-coil region" evidence="5">
    <location>
        <begin position="691"/>
        <end position="778"/>
    </location>
</feature>
<sequence length="2011" mass="228976">MDLQSWEKVLLQWIHTFGFTKSNYITLEQTDIDSFFAYYVQKAQVEPVPVVEVALQAQPTQHLSPNEASPRQSTALQAFLGEMYPEFNGNLDGRGQLVGSDYLYIYSLLLHYKCVKQPSASFHSICKKLPVLAQSCICEFFQQTMNIHLTRENLSQAIANVSSMFLAPGAAEIKPFRATSSHSLDSDGSGHSSSLGEDASDLPIDFLGPISSPSPRTMPPPATPKTELLEQRTREVRGLQAQLEAERYEKNVLEEQILENEHLIKSLRKENKMKKLQLAKLKDSSENEDEDSIRKYVPNEFDHLKCSLMKEISQKEALITETRDKLQDLRIENAELRSKVKSSTEQLVVCMDRIRDLEVRQEEIAQTLATKTEQVDCLERDKQELEQCLQVTRDELHNRREVLNSSSDLLDLPMSPNTTPENLADSVIDKQLREKEHENLQLREELQELSKSLVAILEEHGLAVTDNSSQLSSSIGVVKEELTKSVRLIELRDSQLLEQSQLRDLALAQCEKLVEEGREHAKELDEIKAQYEQLRDQALAQCAKQVEEGRVHAKELEETKAEYEQKLASQLSSLKALEWENDEARLALKQATYESAQADEHLRQIKVQLAEKEEQMTQLGNEISELREKNKTLESRTDSLINERNSGVLQLHQEQRRQKYVRNKYAQCRDQLLAQSSDMDLLSRNLDASDRKDMLRRVDELIAAKEELRQQHEALKLEHKKTEQEALELKDRLQLGVELQQCVQQSHEQQQADLQQQLQVANERIEAMRQRNLQFVEQIQTDLNSQLHSSQQEVESFLSRITALVNGGQVVVKSEENGCQLSKFQQFESMLVSSLHQRSLEVQALQTKADQLLEKLDTVQRQNDSMLEAESQLKVSRINQLKLMASLEASAAKLRVTLNHKDGEIAAKNQQVAELQGQLASDQASSLLLKQLNDTIHNLEQVNEKLIDDNAKLESLHMEISSSLLTANGEVERLTNELSKCQTSLTEMTAADKLKATQLSESEKELLKLQDQLNEISSKYSDLEQHVDHLRTLKSDCEKRCQELVEKLAEKESQFSQLGMQHETQLDGLKAKLKDAQFNIEQQRQAILTDREEIYKYRAQLADLVKARDQSQEEMTKLRGLLSEEEKEKQEHLKTIKNLLGNEQQLTQKIDKLMGEHSEELHRLQAMLMEKQAVMAQLKTQLSSATELAQARAKQLTQAELAQVELAASLQSEKAMAEQLRVEEEEKSSAAYERIGKLEKLRDIQEHKARQLSDQLAEADQMKVSLNLEIGALNSDIEQRKRQMAEQASQLSAKQNEIAELESRLKSEVDQHKLVKVELEQITVKLAEVQQELNSTRLVQDTQHFELDEKTREMEMERADSAERVRFYQRRIDSLEGQLAEVQAASQTQEQAQGPTDLCTTYSKADCPAAASDDELVQLRQEMARSKLDCQILQAKYRETKEEIQRCEQKIKDQRLEMEGKLDKMKTKMRSLYTAEVTRMKEKQERDAASNKAELEALTAQNVKYEEHTRKLSNQIVRLNDKILEQQKQHAIISTKLRHLQMQPPVNATKVPASSHLVTVNASSSAGNDDWQPFKRPNAPSSNLTMEDEEGEVFNNTYLTDLKLGRVPDITAEELNYRNSLQPPHLKSTYAAQYDLSSQDEDLKDGPHSLDDSMCALLSSTGTGTRKKSIGTHYKRPGPPTPSKNGGRLSFGSSEPPREVLRDCSDHNSNSKTPARFKFLTTRFSVGSSGLPRDELPQRKRSTILTRLQRRRLQRQTADAFCTSTPRKSRSYYDRQRLIGTVFSDEEQIEVVDNSGEQTTPHLSNGALLALTQGNTRRITVTPTTKRQARLPLYLHGNGTPKLGISGERMRQRRKMNRERMARFDQDRPLDQVRLSDRISCSGRPSQILMGNTVVLDDGRGRRSVVGVTFKVDDSLQLEVQQFEADNMSKWTPGNESSEVGDCRFEELCKRKASAAPFHVQPTVGVADLQAVECSTLFRTFACQEWQRVILVVSGLSVVVALFSLLVRAWV</sequence>
<comment type="subcellular location">
    <subcellularLocation>
        <location evidence="1">Cytoplasm</location>
    </subcellularLocation>
</comment>
<keyword evidence="7" id="KW-0472">Membrane</keyword>
<dbReference type="PANTHER" id="PTHR18902:SF25">
    <property type="entry name" value="GRIP AND COILED-COIL DOMAIN-CONTAINING PROTEIN 2"/>
    <property type="match status" value="1"/>
</dbReference>
<feature type="region of interest" description="Disordered" evidence="6">
    <location>
        <begin position="1563"/>
        <end position="1585"/>
    </location>
</feature>
<dbReference type="Gene3D" id="1.10.287.1490">
    <property type="match status" value="1"/>
</dbReference>
<dbReference type="GO" id="GO:0005794">
    <property type="term" value="C:Golgi apparatus"/>
    <property type="evidence" value="ECO:0007669"/>
    <property type="project" value="TreeGrafter"/>
</dbReference>
<dbReference type="OrthoDB" id="2436455at2759"/>
<evidence type="ECO:0000256" key="6">
    <source>
        <dbReference type="SAM" id="MobiDB-lite"/>
    </source>
</evidence>
<dbReference type="PANTHER" id="PTHR18902">
    <property type="entry name" value="NUCLEAR MITOTIC APPARATUS PROTEIN 1-RELATED"/>
    <property type="match status" value="1"/>
</dbReference>